<dbReference type="STRING" id="57577.A0A2K3KX55"/>
<evidence type="ECO:0000256" key="1">
    <source>
        <dbReference type="SAM" id="MobiDB-lite"/>
    </source>
</evidence>
<sequence length="65" mass="7329">RMQVEVSKHTEGTKEKMLRPNGLPESLIRYDGRTTVRSSPTAIVRRLESLDARTNFQTRLGSTVG</sequence>
<protein>
    <submittedName>
        <fullName evidence="2">Phototropin</fullName>
    </submittedName>
</protein>
<gene>
    <name evidence="2" type="ORF">L195_g057810</name>
</gene>
<feature type="region of interest" description="Disordered" evidence="1">
    <location>
        <begin position="1"/>
        <end position="26"/>
    </location>
</feature>
<accession>A0A2K3KX55</accession>
<dbReference type="Proteomes" id="UP000236291">
    <property type="component" value="Unassembled WGS sequence"/>
</dbReference>
<proteinExistence type="predicted"/>
<evidence type="ECO:0000313" key="3">
    <source>
        <dbReference type="Proteomes" id="UP000236291"/>
    </source>
</evidence>
<dbReference type="AlphaFoldDB" id="A0A2K3KX55"/>
<feature type="non-terminal residue" evidence="2">
    <location>
        <position position="1"/>
    </location>
</feature>
<name>A0A2K3KX55_TRIPR</name>
<reference evidence="2 3" key="1">
    <citation type="journal article" date="2014" name="Am. J. Bot.">
        <title>Genome assembly and annotation for red clover (Trifolium pratense; Fabaceae).</title>
        <authorList>
            <person name="Istvanek J."/>
            <person name="Jaros M."/>
            <person name="Krenek A."/>
            <person name="Repkova J."/>
        </authorList>
    </citation>
    <scope>NUCLEOTIDE SEQUENCE [LARGE SCALE GENOMIC DNA]</scope>
    <source>
        <strain evidence="3">cv. Tatra</strain>
        <tissue evidence="2">Young leaves</tissue>
    </source>
</reference>
<reference evidence="2 3" key="2">
    <citation type="journal article" date="2017" name="Front. Plant Sci.">
        <title>Gene Classification and Mining of Molecular Markers Useful in Red Clover (Trifolium pratense) Breeding.</title>
        <authorList>
            <person name="Istvanek J."/>
            <person name="Dluhosova J."/>
            <person name="Dluhos P."/>
            <person name="Patkova L."/>
            <person name="Nedelnik J."/>
            <person name="Repkova J."/>
        </authorList>
    </citation>
    <scope>NUCLEOTIDE SEQUENCE [LARGE SCALE GENOMIC DNA]</scope>
    <source>
        <strain evidence="3">cv. Tatra</strain>
        <tissue evidence="2">Young leaves</tissue>
    </source>
</reference>
<evidence type="ECO:0000313" key="2">
    <source>
        <dbReference type="EMBL" id="PNX70854.1"/>
    </source>
</evidence>
<organism evidence="2 3">
    <name type="scientific">Trifolium pratense</name>
    <name type="common">Red clover</name>
    <dbReference type="NCBI Taxonomy" id="57577"/>
    <lineage>
        <taxon>Eukaryota</taxon>
        <taxon>Viridiplantae</taxon>
        <taxon>Streptophyta</taxon>
        <taxon>Embryophyta</taxon>
        <taxon>Tracheophyta</taxon>
        <taxon>Spermatophyta</taxon>
        <taxon>Magnoliopsida</taxon>
        <taxon>eudicotyledons</taxon>
        <taxon>Gunneridae</taxon>
        <taxon>Pentapetalae</taxon>
        <taxon>rosids</taxon>
        <taxon>fabids</taxon>
        <taxon>Fabales</taxon>
        <taxon>Fabaceae</taxon>
        <taxon>Papilionoideae</taxon>
        <taxon>50 kb inversion clade</taxon>
        <taxon>NPAAA clade</taxon>
        <taxon>Hologalegina</taxon>
        <taxon>IRL clade</taxon>
        <taxon>Trifolieae</taxon>
        <taxon>Trifolium</taxon>
    </lineage>
</organism>
<feature type="compositionally biased region" description="Basic and acidic residues" evidence="1">
    <location>
        <begin position="1"/>
        <end position="18"/>
    </location>
</feature>
<dbReference type="EMBL" id="ASHM01116651">
    <property type="protein sequence ID" value="PNX70854.1"/>
    <property type="molecule type" value="Genomic_DNA"/>
</dbReference>
<comment type="caution">
    <text evidence="2">The sequence shown here is derived from an EMBL/GenBank/DDBJ whole genome shotgun (WGS) entry which is preliminary data.</text>
</comment>